<proteinExistence type="predicted"/>
<dbReference type="AlphaFoldDB" id="A0A4D7AM12"/>
<keyword evidence="3" id="KW-1185">Reference proteome</keyword>
<dbReference type="KEGG" id="obj:EIO64_03130"/>
<dbReference type="Proteomes" id="UP000298642">
    <property type="component" value="Chromosome"/>
</dbReference>
<evidence type="ECO:0000313" key="3">
    <source>
        <dbReference type="Proteomes" id="UP000298642"/>
    </source>
</evidence>
<accession>A0A4D7AM12</accession>
<dbReference type="Pfam" id="PF11823">
    <property type="entry name" value="Se_S_carrier"/>
    <property type="match status" value="1"/>
</dbReference>
<dbReference type="InterPro" id="IPR021778">
    <property type="entry name" value="Se/S_carrier-like"/>
</dbReference>
<sequence>MREKSPRLIVTFHTTAGAIATEQLCRRLGLEGKLISVPRCITSDCGMAWSAPPELREHLETRLQEAGIETAGFYELPL</sequence>
<evidence type="ECO:0000313" key="2">
    <source>
        <dbReference type="EMBL" id="QCI58345.1"/>
    </source>
</evidence>
<organism evidence="2 3">
    <name type="scientific">Dysosmobacter welbionis</name>
    <dbReference type="NCBI Taxonomy" id="2093857"/>
    <lineage>
        <taxon>Bacteria</taxon>
        <taxon>Bacillati</taxon>
        <taxon>Bacillota</taxon>
        <taxon>Clostridia</taxon>
        <taxon>Eubacteriales</taxon>
        <taxon>Oscillospiraceae</taxon>
        <taxon>Dysosmobacter</taxon>
    </lineage>
</organism>
<protein>
    <submittedName>
        <fullName evidence="2">DUF3343 domain-containing protein</fullName>
    </submittedName>
</protein>
<feature type="domain" description="Putative Se/S carrier protein-like" evidence="1">
    <location>
        <begin position="8"/>
        <end position="75"/>
    </location>
</feature>
<dbReference type="EMBL" id="CP034413">
    <property type="protein sequence ID" value="QCI58345.1"/>
    <property type="molecule type" value="Genomic_DNA"/>
</dbReference>
<reference evidence="3" key="1">
    <citation type="submission" date="2018-12" db="EMBL/GenBank/DDBJ databases">
        <title>Dusodibacter welbiota gen. nov., sp. nov., isolated from human faeces and emended description of the Oscillibacter genus.</title>
        <authorList>
            <person name="Le Roy T."/>
            <person name="Van der Smissen P."/>
            <person name="Delzenne N."/>
            <person name="Muccioli G."/>
            <person name="Collet J.F."/>
            <person name="Cani P.D."/>
        </authorList>
    </citation>
    <scope>NUCLEOTIDE SEQUENCE [LARGE SCALE GENOMIC DNA]</scope>
    <source>
        <strain evidence="3">J115</strain>
    </source>
</reference>
<dbReference type="GeneID" id="89523166"/>
<name>A0A4D7AM12_9FIRM</name>
<gene>
    <name evidence="2" type="ORF">EIO64_03130</name>
</gene>
<evidence type="ECO:0000259" key="1">
    <source>
        <dbReference type="Pfam" id="PF11823"/>
    </source>
</evidence>
<dbReference type="RefSeq" id="WP_021748201.1">
    <property type="nucleotide sequence ID" value="NZ_CP034413.3"/>
</dbReference>